<organism evidence="13 14">
    <name type="scientific">Streptomyces litchfieldiae</name>
    <dbReference type="NCBI Taxonomy" id="3075543"/>
    <lineage>
        <taxon>Bacteria</taxon>
        <taxon>Bacillati</taxon>
        <taxon>Actinomycetota</taxon>
        <taxon>Actinomycetes</taxon>
        <taxon>Kitasatosporales</taxon>
        <taxon>Streptomycetaceae</taxon>
        <taxon>Streptomyces</taxon>
    </lineage>
</organism>
<dbReference type="InterPro" id="IPR001547">
    <property type="entry name" value="Glyco_hydro_5"/>
</dbReference>
<dbReference type="PIRSF" id="PIRSF001043">
    <property type="entry name" value="Endoglucanase_B"/>
    <property type="match status" value="1"/>
</dbReference>
<dbReference type="SUPFAM" id="SSF81296">
    <property type="entry name" value="E set domains"/>
    <property type="match status" value="1"/>
</dbReference>
<dbReference type="InterPro" id="IPR014756">
    <property type="entry name" value="Ig_E-set"/>
</dbReference>
<evidence type="ECO:0000259" key="11">
    <source>
        <dbReference type="Pfam" id="PF03442"/>
    </source>
</evidence>
<comment type="caution">
    <text evidence="13">The sequence shown here is derived from an EMBL/GenBank/DDBJ whole genome shotgun (WGS) entry which is preliminary data.</text>
</comment>
<evidence type="ECO:0000313" key="14">
    <source>
        <dbReference type="Proteomes" id="UP001183246"/>
    </source>
</evidence>
<feature type="chain" id="PRO_5046550450" evidence="9">
    <location>
        <begin position="32"/>
        <end position="572"/>
    </location>
</feature>
<evidence type="ECO:0000256" key="2">
    <source>
        <dbReference type="ARBA" id="ARBA00022729"/>
    </source>
</evidence>
<dbReference type="RefSeq" id="WP_311708552.1">
    <property type="nucleotide sequence ID" value="NZ_JAVREL010000032.1"/>
</dbReference>
<evidence type="ECO:0000256" key="6">
    <source>
        <dbReference type="ARBA" id="ARBA00023295"/>
    </source>
</evidence>
<keyword evidence="14" id="KW-1185">Reference proteome</keyword>
<dbReference type="SUPFAM" id="SSF51445">
    <property type="entry name" value="(Trans)glycosidases"/>
    <property type="match status" value="1"/>
</dbReference>
<keyword evidence="2 9" id="KW-0732">Signal</keyword>
<accession>A0ABU2N0M5</accession>
<evidence type="ECO:0000256" key="3">
    <source>
        <dbReference type="ARBA" id="ARBA00022801"/>
    </source>
</evidence>
<dbReference type="Pfam" id="PF18448">
    <property type="entry name" value="CBM46"/>
    <property type="match status" value="1"/>
</dbReference>
<dbReference type="Pfam" id="PF00150">
    <property type="entry name" value="Cellulase"/>
    <property type="match status" value="1"/>
</dbReference>
<feature type="domain" description="Carbohydrate binding X2" evidence="11">
    <location>
        <begin position="377"/>
        <end position="462"/>
    </location>
</feature>
<dbReference type="InterPro" id="IPR013783">
    <property type="entry name" value="Ig-like_fold"/>
</dbReference>
<reference evidence="14" key="1">
    <citation type="submission" date="2023-07" db="EMBL/GenBank/DDBJ databases">
        <title>30 novel species of actinomycetes from the DSMZ collection.</title>
        <authorList>
            <person name="Nouioui I."/>
        </authorList>
    </citation>
    <scope>NUCLEOTIDE SEQUENCE [LARGE SCALE GENOMIC DNA]</scope>
    <source>
        <strain evidence="14">DSM 44938</strain>
    </source>
</reference>
<evidence type="ECO:0000313" key="13">
    <source>
        <dbReference type="EMBL" id="MDT0347430.1"/>
    </source>
</evidence>
<evidence type="ECO:0000256" key="7">
    <source>
        <dbReference type="ARBA" id="ARBA00023326"/>
    </source>
</evidence>
<keyword evidence="4" id="KW-0136">Cellulose degradation</keyword>
<evidence type="ECO:0000256" key="1">
    <source>
        <dbReference type="ARBA" id="ARBA00005641"/>
    </source>
</evidence>
<keyword evidence="6 8" id="KW-0326">Glycosidase</keyword>
<dbReference type="PANTHER" id="PTHR31297:SF41">
    <property type="entry name" value="ENDOGLUCANASE, PUTATIVE (AFU_ORTHOLOGUE AFUA_5G01830)-RELATED"/>
    <property type="match status" value="1"/>
</dbReference>
<evidence type="ECO:0000259" key="12">
    <source>
        <dbReference type="Pfam" id="PF18448"/>
    </source>
</evidence>
<dbReference type="InterPro" id="IPR050386">
    <property type="entry name" value="Glycosyl_hydrolase_5"/>
</dbReference>
<evidence type="ECO:0000256" key="9">
    <source>
        <dbReference type="SAM" id="SignalP"/>
    </source>
</evidence>
<sequence>MKQRKRRLLTALAAFFLGLAVLLTTALSGAAADGKGRGRPHQQSAAQEIVAAMQPGWNVGNTLDAIPDETSWGNPRITPELLAAVHDQGFNSIRLPVTWNDHQGGAPGYTIDPAYLDRVEQVVNMALDEGLYVLLNVHHDSWQWIRDMPTQHDQVMARYTATWTQIAERFRDAPPELLLESVNEPQFTGSSGEAQEFELLDELNTTFHSIVRGTGGTNATRVLVLPSLHTNAEQARLDPLADTIAALNDPNIAATVHYYGFWPFSVNVAGYTRFDAETQADITGSFDRVHNTFVSRGIPVIVGEYGLLGWDRSLDVVEHGEALKFLEFFGSYARQKQLTTMWWDNGQHFNRTTHQWSDLSLFRQIQSSWTTDSATASSDQIFVRAGQAPADATLTLDLNGNTLTSVLNGSEKLVRGRDYTVSGDQLTIAAATLARLTEGQGHGVNATLTLRFNGGLPWHVNVITYDTPVLHNANGTTSGLTIPTAFNGDRLATMEAVYADGTNAGPQNWTSYKEFGYTLSPDYAAGQITLKPEFFAETRDNSTINLTFHFWSGETVTYTLTRTGTTITGTTT</sequence>
<dbReference type="Gene3D" id="3.20.20.80">
    <property type="entry name" value="Glycosidases"/>
    <property type="match status" value="1"/>
</dbReference>
<dbReference type="Gene3D" id="2.60.40.10">
    <property type="entry name" value="Immunoglobulins"/>
    <property type="match status" value="2"/>
</dbReference>
<evidence type="ECO:0000256" key="5">
    <source>
        <dbReference type="ARBA" id="ARBA00023277"/>
    </source>
</evidence>
<evidence type="ECO:0000256" key="4">
    <source>
        <dbReference type="ARBA" id="ARBA00023001"/>
    </source>
</evidence>
<dbReference type="EMBL" id="JAVREL010000032">
    <property type="protein sequence ID" value="MDT0347430.1"/>
    <property type="molecule type" value="Genomic_DNA"/>
</dbReference>
<dbReference type="PANTHER" id="PTHR31297">
    <property type="entry name" value="GLUCAN ENDO-1,6-BETA-GLUCOSIDASE B"/>
    <property type="match status" value="1"/>
</dbReference>
<evidence type="ECO:0000259" key="10">
    <source>
        <dbReference type="Pfam" id="PF00150"/>
    </source>
</evidence>
<feature type="signal peptide" evidence="9">
    <location>
        <begin position="1"/>
        <end position="31"/>
    </location>
</feature>
<protein>
    <submittedName>
        <fullName evidence="13">Cellulase family glycosylhydrolase</fullName>
    </submittedName>
</protein>
<gene>
    <name evidence="13" type="ORF">RM590_33385</name>
</gene>
<keyword evidence="5" id="KW-0119">Carbohydrate metabolism</keyword>
<dbReference type="InterPro" id="IPR005102">
    <property type="entry name" value="Carbo-bd_X2"/>
</dbReference>
<keyword evidence="3 8" id="KW-0378">Hydrolase</keyword>
<dbReference type="InterPro" id="IPR016282">
    <property type="entry name" value="Glyco_hydro_5_endoGlcnase_B"/>
</dbReference>
<feature type="domain" description="Glycoside hydrolase family 5" evidence="10">
    <location>
        <begin position="69"/>
        <end position="348"/>
    </location>
</feature>
<proteinExistence type="inferred from homology"/>
<comment type="similarity">
    <text evidence="1 8">Belongs to the glycosyl hydrolase 5 (cellulase A) family.</text>
</comment>
<feature type="domain" description="Endoglucanase B carbohydrate binding" evidence="12">
    <location>
        <begin position="466"/>
        <end position="570"/>
    </location>
</feature>
<evidence type="ECO:0000256" key="8">
    <source>
        <dbReference type="RuleBase" id="RU361153"/>
    </source>
</evidence>
<dbReference type="InterPro" id="IPR040946">
    <property type="entry name" value="CBM46"/>
</dbReference>
<dbReference type="InterPro" id="IPR017853">
    <property type="entry name" value="GH"/>
</dbReference>
<name>A0ABU2N0M5_9ACTN</name>
<dbReference type="Proteomes" id="UP001183246">
    <property type="component" value="Unassembled WGS sequence"/>
</dbReference>
<dbReference type="Pfam" id="PF03442">
    <property type="entry name" value="CBM_X2"/>
    <property type="match status" value="1"/>
</dbReference>
<keyword evidence="7" id="KW-0624">Polysaccharide degradation</keyword>